<dbReference type="Gene3D" id="3.30.565.10">
    <property type="entry name" value="Histidine kinase-like ATPase, C-terminal domain"/>
    <property type="match status" value="1"/>
</dbReference>
<keyword evidence="7" id="KW-0802">TPR repeat</keyword>
<dbReference type="SMART" id="SM00387">
    <property type="entry name" value="HATPase_c"/>
    <property type="match status" value="1"/>
</dbReference>
<dbReference type="EC" id="2.7.13.3" evidence="2"/>
<dbReference type="Pfam" id="PF00512">
    <property type="entry name" value="HisKA"/>
    <property type="match status" value="1"/>
</dbReference>
<comment type="caution">
    <text evidence="11">The sequence shown here is derived from an EMBL/GenBank/DDBJ whole genome shotgun (WGS) entry which is preliminary data.</text>
</comment>
<evidence type="ECO:0000256" key="3">
    <source>
        <dbReference type="ARBA" id="ARBA00022553"/>
    </source>
</evidence>
<keyword evidence="12" id="KW-1185">Reference proteome</keyword>
<dbReference type="PANTHER" id="PTHR43711">
    <property type="entry name" value="TWO-COMPONENT HISTIDINE KINASE"/>
    <property type="match status" value="1"/>
</dbReference>
<keyword evidence="3" id="KW-0597">Phosphoprotein</keyword>
<dbReference type="SUPFAM" id="SSF47384">
    <property type="entry name" value="Homodimeric domain of signal transducing histidine kinase"/>
    <property type="match status" value="1"/>
</dbReference>
<keyword evidence="5" id="KW-0418">Kinase</keyword>
<dbReference type="InterPro" id="IPR003661">
    <property type="entry name" value="HisK_dim/P_dom"/>
</dbReference>
<keyword evidence="4" id="KW-0808">Transferase</keyword>
<dbReference type="InterPro" id="IPR004358">
    <property type="entry name" value="Sig_transdc_His_kin-like_C"/>
</dbReference>
<dbReference type="OrthoDB" id="9781208at2"/>
<dbReference type="Pfam" id="PF02518">
    <property type="entry name" value="HATPase_c"/>
    <property type="match status" value="1"/>
</dbReference>
<dbReference type="PROSITE" id="PS50005">
    <property type="entry name" value="TPR"/>
    <property type="match status" value="3"/>
</dbReference>
<evidence type="ECO:0000256" key="7">
    <source>
        <dbReference type="PROSITE-ProRule" id="PRU00339"/>
    </source>
</evidence>
<dbReference type="GO" id="GO:0000155">
    <property type="term" value="F:phosphorelay sensor kinase activity"/>
    <property type="evidence" value="ECO:0007669"/>
    <property type="project" value="InterPro"/>
</dbReference>
<evidence type="ECO:0000256" key="6">
    <source>
        <dbReference type="ARBA" id="ARBA00023012"/>
    </source>
</evidence>
<evidence type="ECO:0000256" key="8">
    <source>
        <dbReference type="SAM" id="Coils"/>
    </source>
</evidence>
<dbReference type="SUPFAM" id="SSF48452">
    <property type="entry name" value="TPR-like"/>
    <property type="match status" value="2"/>
</dbReference>
<evidence type="ECO:0000256" key="9">
    <source>
        <dbReference type="SAM" id="Phobius"/>
    </source>
</evidence>
<dbReference type="InterPro" id="IPR036890">
    <property type="entry name" value="HATPase_C_sf"/>
</dbReference>
<dbReference type="Gene3D" id="1.10.287.130">
    <property type="match status" value="1"/>
</dbReference>
<dbReference type="SMART" id="SM00028">
    <property type="entry name" value="TPR"/>
    <property type="match status" value="8"/>
</dbReference>
<evidence type="ECO:0000313" key="11">
    <source>
        <dbReference type="EMBL" id="RAW00504.1"/>
    </source>
</evidence>
<comment type="catalytic activity">
    <reaction evidence="1">
        <text>ATP + protein L-histidine = ADP + protein N-phospho-L-histidine.</text>
        <dbReference type="EC" id="2.7.13.3"/>
    </reaction>
</comment>
<dbReference type="Pfam" id="PF13424">
    <property type="entry name" value="TPR_12"/>
    <property type="match status" value="3"/>
</dbReference>
<feature type="repeat" description="TPR" evidence="7">
    <location>
        <begin position="291"/>
        <end position="324"/>
    </location>
</feature>
<dbReference type="CDD" id="cd00075">
    <property type="entry name" value="HATPase"/>
    <property type="match status" value="1"/>
</dbReference>
<keyword evidence="8" id="KW-0175">Coiled coil</keyword>
<evidence type="ECO:0000256" key="1">
    <source>
        <dbReference type="ARBA" id="ARBA00000085"/>
    </source>
</evidence>
<keyword evidence="9" id="KW-0472">Membrane</keyword>
<dbReference type="CDD" id="cd00082">
    <property type="entry name" value="HisKA"/>
    <property type="match status" value="1"/>
</dbReference>
<dbReference type="PRINTS" id="PR00344">
    <property type="entry name" value="BCTRLSENSOR"/>
</dbReference>
<keyword evidence="9" id="KW-0812">Transmembrane</keyword>
<evidence type="ECO:0000259" key="10">
    <source>
        <dbReference type="PROSITE" id="PS50109"/>
    </source>
</evidence>
<dbReference type="EMBL" id="QMFY01000006">
    <property type="protein sequence ID" value="RAW00504.1"/>
    <property type="molecule type" value="Genomic_DNA"/>
</dbReference>
<feature type="repeat" description="TPR" evidence="7">
    <location>
        <begin position="171"/>
        <end position="204"/>
    </location>
</feature>
<dbReference type="SMART" id="SM00388">
    <property type="entry name" value="HisKA"/>
    <property type="match status" value="1"/>
</dbReference>
<dbReference type="InterPro" id="IPR050736">
    <property type="entry name" value="Sensor_HK_Regulatory"/>
</dbReference>
<dbReference type="InterPro" id="IPR036097">
    <property type="entry name" value="HisK_dim/P_sf"/>
</dbReference>
<evidence type="ECO:0000256" key="2">
    <source>
        <dbReference type="ARBA" id="ARBA00012438"/>
    </source>
</evidence>
<dbReference type="FunFam" id="3.30.565.10:FF:000006">
    <property type="entry name" value="Sensor histidine kinase WalK"/>
    <property type="match status" value="1"/>
</dbReference>
<evidence type="ECO:0000313" key="12">
    <source>
        <dbReference type="Proteomes" id="UP000251889"/>
    </source>
</evidence>
<dbReference type="SUPFAM" id="SSF55874">
    <property type="entry name" value="ATPase domain of HSP90 chaperone/DNA topoisomerase II/histidine kinase"/>
    <property type="match status" value="1"/>
</dbReference>
<accession>A0A364Y1C2</accession>
<dbReference type="InterPro" id="IPR019734">
    <property type="entry name" value="TPR_rpt"/>
</dbReference>
<gene>
    <name evidence="11" type="ORF">DQQ10_12955</name>
</gene>
<proteinExistence type="predicted"/>
<feature type="repeat" description="TPR" evidence="7">
    <location>
        <begin position="251"/>
        <end position="284"/>
    </location>
</feature>
<keyword evidence="6" id="KW-0902">Two-component regulatory system</keyword>
<evidence type="ECO:0000256" key="5">
    <source>
        <dbReference type="ARBA" id="ARBA00022777"/>
    </source>
</evidence>
<dbReference type="Proteomes" id="UP000251889">
    <property type="component" value="Unassembled WGS sequence"/>
</dbReference>
<dbReference type="InterPro" id="IPR003594">
    <property type="entry name" value="HATPase_dom"/>
</dbReference>
<protein>
    <recommendedName>
        <fullName evidence="2">histidine kinase</fullName>
        <ecNumber evidence="2">2.7.13.3</ecNumber>
    </recommendedName>
</protein>
<dbReference type="AlphaFoldDB" id="A0A364Y1C2"/>
<organism evidence="11 12">
    <name type="scientific">Pseudochryseolinea flava</name>
    <dbReference type="NCBI Taxonomy" id="2059302"/>
    <lineage>
        <taxon>Bacteria</taxon>
        <taxon>Pseudomonadati</taxon>
        <taxon>Bacteroidota</taxon>
        <taxon>Cytophagia</taxon>
        <taxon>Cytophagales</taxon>
        <taxon>Fulvivirgaceae</taxon>
        <taxon>Pseudochryseolinea</taxon>
    </lineage>
</organism>
<feature type="domain" description="Histidine kinase" evidence="10">
    <location>
        <begin position="526"/>
        <end position="741"/>
    </location>
</feature>
<dbReference type="PANTHER" id="PTHR43711:SF1">
    <property type="entry name" value="HISTIDINE KINASE 1"/>
    <property type="match status" value="1"/>
</dbReference>
<reference evidence="11 12" key="1">
    <citation type="submission" date="2018-06" db="EMBL/GenBank/DDBJ databases">
        <title>Chryseolinea flavus sp. nov., a member of the phylum Bacteroidetes isolated from soil.</title>
        <authorList>
            <person name="Li Y."/>
            <person name="Wang J."/>
        </authorList>
    </citation>
    <scope>NUCLEOTIDE SEQUENCE [LARGE SCALE GENOMIC DNA]</scope>
    <source>
        <strain evidence="11 12">SDU1-6</strain>
    </source>
</reference>
<dbReference type="PROSITE" id="PS50109">
    <property type="entry name" value="HIS_KIN"/>
    <property type="match status" value="1"/>
</dbReference>
<dbReference type="Gene3D" id="1.25.40.10">
    <property type="entry name" value="Tetratricopeptide repeat domain"/>
    <property type="match status" value="2"/>
</dbReference>
<feature type="transmembrane region" description="Helical" evidence="9">
    <location>
        <begin position="449"/>
        <end position="468"/>
    </location>
</feature>
<evidence type="ECO:0000256" key="4">
    <source>
        <dbReference type="ARBA" id="ARBA00022679"/>
    </source>
</evidence>
<keyword evidence="9" id="KW-1133">Transmembrane helix</keyword>
<dbReference type="InterPro" id="IPR005467">
    <property type="entry name" value="His_kinase_dom"/>
</dbReference>
<dbReference type="InterPro" id="IPR011990">
    <property type="entry name" value="TPR-like_helical_dom_sf"/>
</dbReference>
<feature type="coiled-coil region" evidence="8">
    <location>
        <begin position="482"/>
        <end position="519"/>
    </location>
</feature>
<sequence length="750" mass="84931">MVYVGRKSFSRISLLMVSLLLLSFHNMFGQQHKIDSLNNVLQRTGQDTVRVNLLLNLARAMYGTGQYNDEVAFALEAKNLSQKLGYKKGEGESWTTLGHVAMRQGAYDSALSHLDHATALFTSIQNYRRLANVHLFKGQVNDYQAKYTVALDHYKTALTLIESYADDAIKFKILNSMGITYFNRGSYETALGYYMDALKVCEKFDNKLYYASVLNNIGVVNMSVLQYDAALEYFQKYLRTMRDLGHTQFIAVALLNVGEVYMKKRSYESAIQYLDSALVTYRQVDEKRGMALAHGNLGECYFLRKDFVRAERHFNQAIEIAEAIKSEEALLKGLLGAAELYIKMDQREKAARHLDRAHQIAKRTGSMLWLEKTYLFNAKLDSVRKNYEGAYGWFKAYSALNDSLFNERKSQQVLQMRELYESEKKDKEILLLSEAKKMEALKASSNQKLLIISAIFFIAIIMAILYWLTVKSRHSTVLEEQHTKITEAYKELKLLVDKVEEQNKSLAQKNEALEELHREKDGLIGVVAHDLRAPLNRISGLVHLLSFNPQLTRDDKELITIIEKVCTQGNGLIRDLLEINQYENSQVVEVSTIDLVAQAKKMSAHFGASLMQKNIRFAIDTPAEVSISSNASYLDRILDNLITNAIKFSPAGKEVQLRVVRKEESVDIIVADQGQGFHPDDLPHLFRKFKKLSARPTAGESSTGLGLSIVKTLVEKIGGTVRIDSEWGKGAAVTITLPLHFKFQPVMLAS</sequence>
<name>A0A364Y1C2_9BACT</name>